<keyword evidence="4" id="KW-0862">Zinc</keyword>
<evidence type="ECO:0000256" key="8">
    <source>
        <dbReference type="SAM" id="MobiDB-lite"/>
    </source>
</evidence>
<evidence type="ECO:0000256" key="2">
    <source>
        <dbReference type="ARBA" id="ARBA00022737"/>
    </source>
</evidence>
<keyword evidence="2" id="KW-0677">Repeat</keyword>
<dbReference type="GO" id="GO:0000976">
    <property type="term" value="F:transcription cis-regulatory region binding"/>
    <property type="evidence" value="ECO:0007669"/>
    <property type="project" value="TreeGrafter"/>
</dbReference>
<evidence type="ECO:0000313" key="12">
    <source>
        <dbReference type="WBParaSite" id="SSLN_0001843501-mRNA-1"/>
    </source>
</evidence>
<dbReference type="Proteomes" id="UP000275846">
    <property type="component" value="Unassembled WGS sequence"/>
</dbReference>
<sequence length="336" mass="37767">MLNELANRLATLPVTDMDISLENRWCQMRDTIQSTAPDVLGRACRQHHDWFDDNDADINALLVEKNQGYKAYIEHPTAANDTAFYRSRYHLLRSSHQCSNLSRNTKIDYDIADRIATASEAFGRIQSVVWDRKQLQISPATWEELAWNRLAWRRTVKTGAAPCEANRIANAQDLPTCTSCQRTLHTRIGLVGHLRTQCTNNSTILTSVSNSANPPSDSPTLTPGINSNTPTIKETTSQYSSPVTSTTAAATTISDWDSLLNCPQCDRTFTSRMGLVGHLRIHRTETGKPVLKVPTHSRDRRLHCPHCPRAFTHRMGLFGHMRIHDSGIHRNADNTD</sequence>
<evidence type="ECO:0000256" key="3">
    <source>
        <dbReference type="ARBA" id="ARBA00022771"/>
    </source>
</evidence>
<evidence type="ECO:0000259" key="9">
    <source>
        <dbReference type="PROSITE" id="PS50157"/>
    </source>
</evidence>
<dbReference type="SUPFAM" id="SSF57667">
    <property type="entry name" value="beta-beta-alpha zinc fingers"/>
    <property type="match status" value="1"/>
</dbReference>
<dbReference type="GO" id="GO:0003700">
    <property type="term" value="F:DNA-binding transcription factor activity"/>
    <property type="evidence" value="ECO:0007669"/>
    <property type="project" value="InterPro"/>
</dbReference>
<proteinExistence type="predicted"/>
<dbReference type="PROSITE" id="PS00028">
    <property type="entry name" value="ZINC_FINGER_C2H2_1"/>
    <property type="match status" value="2"/>
</dbReference>
<dbReference type="EMBL" id="UYSU01043050">
    <property type="protein sequence ID" value="VDM04146.1"/>
    <property type="molecule type" value="Genomic_DNA"/>
</dbReference>
<organism evidence="12">
    <name type="scientific">Schistocephalus solidus</name>
    <name type="common">Tapeworm</name>
    <dbReference type="NCBI Taxonomy" id="70667"/>
    <lineage>
        <taxon>Eukaryota</taxon>
        <taxon>Metazoa</taxon>
        <taxon>Spiralia</taxon>
        <taxon>Lophotrochozoa</taxon>
        <taxon>Platyhelminthes</taxon>
        <taxon>Cestoda</taxon>
        <taxon>Eucestoda</taxon>
        <taxon>Diphyllobothriidea</taxon>
        <taxon>Diphyllobothriidae</taxon>
        <taxon>Schistocephalus</taxon>
    </lineage>
</organism>
<dbReference type="PROSITE" id="PS50157">
    <property type="entry name" value="ZINC_FINGER_C2H2_2"/>
    <property type="match status" value="2"/>
</dbReference>
<dbReference type="OrthoDB" id="6077919at2759"/>
<evidence type="ECO:0000313" key="10">
    <source>
        <dbReference type="EMBL" id="VDM04146.1"/>
    </source>
</evidence>
<evidence type="ECO:0000256" key="6">
    <source>
        <dbReference type="ARBA" id="ARBA00023163"/>
    </source>
</evidence>
<dbReference type="InterPro" id="IPR013087">
    <property type="entry name" value="Znf_C2H2_type"/>
</dbReference>
<reference evidence="10 11" key="2">
    <citation type="submission" date="2018-11" db="EMBL/GenBank/DDBJ databases">
        <authorList>
            <consortium name="Pathogen Informatics"/>
        </authorList>
    </citation>
    <scope>NUCLEOTIDE SEQUENCE [LARGE SCALE GENOMIC DNA]</scope>
    <source>
        <strain evidence="10 11">NST_G2</strain>
    </source>
</reference>
<name>A0A183TMR2_SCHSO</name>
<reference evidence="12" key="1">
    <citation type="submission" date="2016-06" db="UniProtKB">
        <authorList>
            <consortium name="WormBaseParasite"/>
        </authorList>
    </citation>
    <scope>IDENTIFICATION</scope>
</reference>
<evidence type="ECO:0000313" key="11">
    <source>
        <dbReference type="Proteomes" id="UP000275846"/>
    </source>
</evidence>
<dbReference type="STRING" id="70667.A0A183TMR2"/>
<evidence type="ECO:0000256" key="5">
    <source>
        <dbReference type="ARBA" id="ARBA00023015"/>
    </source>
</evidence>
<keyword evidence="11" id="KW-1185">Reference proteome</keyword>
<dbReference type="PANTHER" id="PTHR45988:SF18">
    <property type="entry name" value="C2H2-TYPE ZINC FINGER FAMILY PROTEIN"/>
    <property type="match status" value="1"/>
</dbReference>
<dbReference type="GO" id="GO:0008270">
    <property type="term" value="F:zinc ion binding"/>
    <property type="evidence" value="ECO:0007669"/>
    <property type="project" value="UniProtKB-KW"/>
</dbReference>
<dbReference type="PANTHER" id="PTHR45988">
    <property type="entry name" value="C2H2 TYPE ZINC FINGER TRANSCRIPTION FACTOR FAMILY-RELATED"/>
    <property type="match status" value="1"/>
</dbReference>
<evidence type="ECO:0000256" key="4">
    <source>
        <dbReference type="ARBA" id="ARBA00022833"/>
    </source>
</evidence>
<protein>
    <submittedName>
        <fullName evidence="12">C2H2-type domain-containing protein</fullName>
    </submittedName>
</protein>
<evidence type="ECO:0000256" key="7">
    <source>
        <dbReference type="PROSITE-ProRule" id="PRU00042"/>
    </source>
</evidence>
<dbReference type="Gene3D" id="3.30.160.60">
    <property type="entry name" value="Classic Zinc Finger"/>
    <property type="match status" value="1"/>
</dbReference>
<keyword evidence="3 7" id="KW-0863">Zinc-finger</keyword>
<dbReference type="GO" id="GO:0005634">
    <property type="term" value="C:nucleus"/>
    <property type="evidence" value="ECO:0007669"/>
    <property type="project" value="TreeGrafter"/>
</dbReference>
<dbReference type="WBParaSite" id="SSLN_0001843501-mRNA-1">
    <property type="protein sequence ID" value="SSLN_0001843501-mRNA-1"/>
    <property type="gene ID" value="SSLN_0001843501"/>
</dbReference>
<feature type="domain" description="C2H2-type" evidence="9">
    <location>
        <begin position="260"/>
        <end position="287"/>
    </location>
</feature>
<dbReference type="InterPro" id="IPR036236">
    <property type="entry name" value="Znf_C2H2_sf"/>
</dbReference>
<dbReference type="SMART" id="SM00355">
    <property type="entry name" value="ZnF_C2H2"/>
    <property type="match status" value="3"/>
</dbReference>
<dbReference type="InterPro" id="IPR044653">
    <property type="entry name" value="AZF1/2/3-like"/>
</dbReference>
<keyword evidence="1" id="KW-0479">Metal-binding</keyword>
<dbReference type="AlphaFoldDB" id="A0A183TMR2"/>
<feature type="domain" description="C2H2-type" evidence="9">
    <location>
        <begin position="302"/>
        <end position="324"/>
    </location>
</feature>
<keyword evidence="5" id="KW-0805">Transcription regulation</keyword>
<gene>
    <name evidence="10" type="ORF">SSLN_LOCUS17760</name>
</gene>
<dbReference type="Pfam" id="PF00096">
    <property type="entry name" value="zf-C2H2"/>
    <property type="match status" value="2"/>
</dbReference>
<accession>A0A183TMR2</accession>
<evidence type="ECO:0000256" key="1">
    <source>
        <dbReference type="ARBA" id="ARBA00022723"/>
    </source>
</evidence>
<feature type="region of interest" description="Disordered" evidence="8">
    <location>
        <begin position="208"/>
        <end position="240"/>
    </location>
</feature>
<keyword evidence="6" id="KW-0804">Transcription</keyword>